<evidence type="ECO:0000256" key="1">
    <source>
        <dbReference type="ARBA" id="ARBA00011028"/>
    </source>
</evidence>
<dbReference type="GO" id="GO:0030001">
    <property type="term" value="P:metal ion transport"/>
    <property type="evidence" value="ECO:0007669"/>
    <property type="project" value="InterPro"/>
</dbReference>
<proteinExistence type="inferred from homology"/>
<evidence type="ECO:0000256" key="4">
    <source>
        <dbReference type="RuleBase" id="RU003512"/>
    </source>
</evidence>
<dbReference type="Gene3D" id="3.40.50.1980">
    <property type="entry name" value="Nitrogenase molybdenum iron protein domain"/>
    <property type="match status" value="2"/>
</dbReference>
<protein>
    <submittedName>
        <fullName evidence="6">ABC transporter substrate-binding protein</fullName>
    </submittedName>
</protein>
<dbReference type="SUPFAM" id="SSF53807">
    <property type="entry name" value="Helical backbone' metal receptor"/>
    <property type="match status" value="1"/>
</dbReference>
<dbReference type="Proteomes" id="UP000681131">
    <property type="component" value="Chromosome"/>
</dbReference>
<dbReference type="InterPro" id="IPR006128">
    <property type="entry name" value="Lipoprotein_PsaA-like"/>
</dbReference>
<dbReference type="PRINTS" id="PR00690">
    <property type="entry name" value="ADHESNFAMILY"/>
</dbReference>
<dbReference type="KEGG" id="fad:CDH04_08915"/>
<dbReference type="Proteomes" id="UP000251120">
    <property type="component" value="Chromosome"/>
</dbReference>
<dbReference type="GO" id="GO:0046872">
    <property type="term" value="F:metal ion binding"/>
    <property type="evidence" value="ECO:0007669"/>
    <property type="project" value="InterPro"/>
</dbReference>
<dbReference type="Pfam" id="PF01297">
    <property type="entry name" value="ZnuA"/>
    <property type="match status" value="1"/>
</dbReference>
<dbReference type="OrthoDB" id="5296019at2"/>
<dbReference type="InterPro" id="IPR006127">
    <property type="entry name" value="ZnuA-like"/>
</dbReference>
<comment type="similarity">
    <text evidence="1 4">Belongs to the bacterial solute-binding protein 9 family.</text>
</comment>
<evidence type="ECO:0000313" key="9">
    <source>
        <dbReference type="Proteomes" id="UP000681131"/>
    </source>
</evidence>
<evidence type="ECO:0000313" key="6">
    <source>
        <dbReference type="EMBL" id="AXA34508.1"/>
    </source>
</evidence>
<dbReference type="GO" id="GO:0007155">
    <property type="term" value="P:cell adhesion"/>
    <property type="evidence" value="ECO:0007669"/>
    <property type="project" value="InterPro"/>
</dbReference>
<dbReference type="EMBL" id="CP043424">
    <property type="protein sequence ID" value="QIW12755.1"/>
    <property type="molecule type" value="Genomic_DNA"/>
</dbReference>
<dbReference type="RefSeq" id="WP_112870685.1">
    <property type="nucleotide sequence ID" value="NZ_CP021781.1"/>
</dbReference>
<accession>A0A2Z4Y0V0</accession>
<evidence type="ECO:0000256" key="2">
    <source>
        <dbReference type="ARBA" id="ARBA00022448"/>
    </source>
</evidence>
<reference evidence="6 8" key="1">
    <citation type="submission" date="2017-06" db="EMBL/GenBank/DDBJ databases">
        <title>Complete genome of Francisella adeliensis.</title>
        <authorList>
            <person name="Vallesi A."/>
            <person name="Sjodin A."/>
        </authorList>
    </citation>
    <scope>NUCLEOTIDE SEQUENCE [LARGE SCALE GENOMIC DNA]</scope>
    <source>
        <strain evidence="6 8">FDC440</strain>
    </source>
</reference>
<reference evidence="7 9" key="2">
    <citation type="submission" date="2019-08" db="EMBL/GenBank/DDBJ databases">
        <title>Complete genome sequences of Francisella adeliensis (FSC1325 and FSC1326).</title>
        <authorList>
            <person name="Ohrman C."/>
            <person name="Uneklint I."/>
            <person name="Vallesi A."/>
            <person name="Karlsson L."/>
            <person name="Sjodin A."/>
        </authorList>
    </citation>
    <scope>NUCLEOTIDE SEQUENCE [LARGE SCALE GENOMIC DNA]</scope>
    <source>
        <strain evidence="7 9">FSC1325</strain>
    </source>
</reference>
<dbReference type="AlphaFoldDB" id="A0A2Z4Y0V0"/>
<dbReference type="InterPro" id="IPR006129">
    <property type="entry name" value="AdhesinB"/>
</dbReference>
<keyword evidence="3 5" id="KW-0732">Signal</keyword>
<sequence>MKKIFLIIFALVSLSFTAFAENAKLNVVAAENQYGSVAKLIGGDSVNVTNIINNADGDPHTFISSVKNAKLLANADVIIYNGADYDSWIQPILKSNKKATVIKIQDLAEFKKTSNLGINPHLWYKPETFPALAKKLTEVYSKIDTVKADDSLYQKNLKEFNNKYKTVDSLVEAIKKDYSGTPVTATEPVFGYMEEALGLETKGLDFQWVIMNDSEPSPKMMIAYQDLLKNNEVKVLFYNKQVTDNTTKNILDLANKQGIPVVGVTETMPTDKDAISWMVDTLNETQQALAQSKKSAEETAKK</sequence>
<evidence type="ECO:0000313" key="7">
    <source>
        <dbReference type="EMBL" id="QIW12755.1"/>
    </source>
</evidence>
<feature type="chain" id="PRO_5016232586" evidence="5">
    <location>
        <begin position="21"/>
        <end position="302"/>
    </location>
</feature>
<evidence type="ECO:0000313" key="8">
    <source>
        <dbReference type="Proteomes" id="UP000251120"/>
    </source>
</evidence>
<name>A0A2Z4Y0V0_9GAMM</name>
<organism evidence="6 8">
    <name type="scientific">Francisella adeliensis</name>
    <dbReference type="NCBI Taxonomy" id="2007306"/>
    <lineage>
        <taxon>Bacteria</taxon>
        <taxon>Pseudomonadati</taxon>
        <taxon>Pseudomonadota</taxon>
        <taxon>Gammaproteobacteria</taxon>
        <taxon>Thiotrichales</taxon>
        <taxon>Francisellaceae</taxon>
        <taxon>Francisella</taxon>
    </lineage>
</organism>
<dbReference type="PRINTS" id="PR00691">
    <property type="entry name" value="ADHESINB"/>
</dbReference>
<dbReference type="InterPro" id="IPR050492">
    <property type="entry name" value="Bact_metal-bind_prot9"/>
</dbReference>
<gene>
    <name evidence="6" type="ORF">CDH04_08915</name>
    <name evidence="7" type="ORF">FZC43_08920</name>
</gene>
<dbReference type="EMBL" id="CP021781">
    <property type="protein sequence ID" value="AXA34508.1"/>
    <property type="molecule type" value="Genomic_DNA"/>
</dbReference>
<evidence type="ECO:0000256" key="3">
    <source>
        <dbReference type="ARBA" id="ARBA00022729"/>
    </source>
</evidence>
<feature type="signal peptide" evidence="5">
    <location>
        <begin position="1"/>
        <end position="20"/>
    </location>
</feature>
<keyword evidence="9" id="KW-1185">Reference proteome</keyword>
<evidence type="ECO:0000256" key="5">
    <source>
        <dbReference type="SAM" id="SignalP"/>
    </source>
</evidence>
<keyword evidence="2 4" id="KW-0813">Transport</keyword>
<dbReference type="PANTHER" id="PTHR42953">
    <property type="entry name" value="HIGH-AFFINITY ZINC UPTAKE SYSTEM PROTEIN ZNUA-RELATED"/>
    <property type="match status" value="1"/>
</dbReference>